<evidence type="ECO:0000313" key="3">
    <source>
        <dbReference type="Proteomes" id="UP000430692"/>
    </source>
</evidence>
<dbReference type="Proteomes" id="UP000430692">
    <property type="component" value="Unassembled WGS sequence"/>
</dbReference>
<dbReference type="RefSeq" id="WP_160800620.1">
    <property type="nucleotide sequence ID" value="NZ_WUUL01000003.1"/>
</dbReference>
<organism evidence="2 3">
    <name type="scientific">Shimazuella alba</name>
    <dbReference type="NCBI Taxonomy" id="2690964"/>
    <lineage>
        <taxon>Bacteria</taxon>
        <taxon>Bacillati</taxon>
        <taxon>Bacillota</taxon>
        <taxon>Bacilli</taxon>
        <taxon>Bacillales</taxon>
        <taxon>Thermoactinomycetaceae</taxon>
        <taxon>Shimazuella</taxon>
    </lineage>
</organism>
<accession>A0A6I4VXT1</accession>
<keyword evidence="3" id="KW-1185">Reference proteome</keyword>
<dbReference type="InterPro" id="IPR005531">
    <property type="entry name" value="Asp23"/>
</dbReference>
<protein>
    <submittedName>
        <fullName evidence="2">Asp23/Gls24 family envelope stress response protein</fullName>
    </submittedName>
</protein>
<dbReference type="EMBL" id="WUUL01000003">
    <property type="protein sequence ID" value="MXQ53264.1"/>
    <property type="molecule type" value="Genomic_DNA"/>
</dbReference>
<dbReference type="Pfam" id="PF03780">
    <property type="entry name" value="Asp23"/>
    <property type="match status" value="1"/>
</dbReference>
<dbReference type="AlphaFoldDB" id="A0A6I4VXT1"/>
<evidence type="ECO:0000313" key="2">
    <source>
        <dbReference type="EMBL" id="MXQ53264.1"/>
    </source>
</evidence>
<comment type="caution">
    <text evidence="2">The sequence shown here is derived from an EMBL/GenBank/DDBJ whole genome shotgun (WGS) entry which is preliminary data.</text>
</comment>
<proteinExistence type="inferred from homology"/>
<dbReference type="PANTHER" id="PTHR34297:SF2">
    <property type="entry name" value="ASP23_GLS24 FAMILY ENVELOPE STRESS RESPONSE PROTEIN"/>
    <property type="match status" value="1"/>
</dbReference>
<evidence type="ECO:0000256" key="1">
    <source>
        <dbReference type="ARBA" id="ARBA00005721"/>
    </source>
</evidence>
<sequence>MSLQLTNKLGHIKVSNDVIATLAGVAAMECYGLVGMASRSQLRDGITELLGRDNLARGIEVHTGQDLVTIDMHIIVGYGTKISEVAKSVQSKVKYTLNELIGIQVEHVNVYIQGVRLVNED</sequence>
<dbReference type="PANTHER" id="PTHR34297">
    <property type="entry name" value="HYPOTHETICAL CYTOSOLIC PROTEIN-RELATED"/>
    <property type="match status" value="1"/>
</dbReference>
<comment type="similarity">
    <text evidence="1">Belongs to the asp23 family.</text>
</comment>
<reference evidence="2 3" key="1">
    <citation type="submission" date="2019-12" db="EMBL/GenBank/DDBJ databases">
        <title>Whole-genome analyses of novel actinobacteria.</title>
        <authorList>
            <person name="Sahin N."/>
            <person name="Saygin H."/>
        </authorList>
    </citation>
    <scope>NUCLEOTIDE SEQUENCE [LARGE SCALE GENOMIC DNA]</scope>
    <source>
        <strain evidence="2 3">KC615</strain>
    </source>
</reference>
<name>A0A6I4VXT1_9BACL</name>
<gene>
    <name evidence="2" type="ORF">GSM42_05860</name>
</gene>